<evidence type="ECO:0000313" key="5">
    <source>
        <dbReference type="Proteomes" id="UP000009232"/>
    </source>
</evidence>
<dbReference type="OrthoDB" id="5620293at2"/>
<organism evidence="4 5">
    <name type="scientific">Thiomicrospira cyclica (strain DSM 14477 / JCM 11371 / ALM1)</name>
    <name type="common">Thioalkalimicrobium cyclicum</name>
    <dbReference type="NCBI Taxonomy" id="717773"/>
    <lineage>
        <taxon>Bacteria</taxon>
        <taxon>Pseudomonadati</taxon>
        <taxon>Pseudomonadota</taxon>
        <taxon>Gammaproteobacteria</taxon>
        <taxon>Thiotrichales</taxon>
        <taxon>Piscirickettsiaceae</taxon>
        <taxon>Thiomicrospira</taxon>
    </lineage>
</organism>
<sequence length="383" mass="44450">MKRRQFIKHFSRLGWLSAAGLVVTGCSPNEVRQSIQVGRNLSEGRIDQAIASQIPVSGVPEIDRLVRNQLQELASFLARKWGDEKTASPQEFVKYSNDFETRAIVNFETRLVRVESLSEDRALLQRAIVTTLLTPDRPDQVDLLTDQPIQGGGQPFLYRLVRDHQGQFVQFEWRATQYAQHLVTNQRQTLNSRGQPRRYFVEFALSDQLDRQQQTKFADSVRRYSRTYSIRPDLIYAIMEAESSFNPYAMSHIPAYGLMQIVPTTAGRDAHELIYKRPGTPTRNYLFVPDNNIQMGVGYLSILDTRYLVRVNNPQSREYCVIAGYNTGSGNVLRTFDNDRSRAFEQINRMQPQQVYQHLVRHLPFAETRRYMQKVTEFQRKYV</sequence>
<dbReference type="InterPro" id="IPR008258">
    <property type="entry name" value="Transglycosylase_SLT_dom_1"/>
</dbReference>
<dbReference type="HOGENOM" id="CLU_044583_0_0_6"/>
<proteinExistence type="inferred from homology"/>
<dbReference type="InterPro" id="IPR000189">
    <property type="entry name" value="Transglyc_AS"/>
</dbReference>
<feature type="domain" description="Murein transglycosylase-C N-terminal" evidence="3">
    <location>
        <begin position="70"/>
        <end position="213"/>
    </location>
</feature>
<dbReference type="GO" id="GO:0008933">
    <property type="term" value="F:peptidoglycan lytic transglycosylase activity"/>
    <property type="evidence" value="ECO:0007669"/>
    <property type="project" value="InterPro"/>
</dbReference>
<dbReference type="GO" id="GO:0000270">
    <property type="term" value="P:peptidoglycan metabolic process"/>
    <property type="evidence" value="ECO:0007669"/>
    <property type="project" value="InterPro"/>
</dbReference>
<gene>
    <name evidence="4" type="ordered locus">Thicy_1679</name>
</gene>
<dbReference type="SUPFAM" id="SSF53955">
    <property type="entry name" value="Lysozyme-like"/>
    <property type="match status" value="1"/>
</dbReference>
<evidence type="ECO:0000259" key="2">
    <source>
        <dbReference type="Pfam" id="PF01464"/>
    </source>
</evidence>
<dbReference type="Pfam" id="PF01464">
    <property type="entry name" value="SLT"/>
    <property type="match status" value="1"/>
</dbReference>
<accession>F6DBN4</accession>
<dbReference type="EMBL" id="CP002776">
    <property type="protein sequence ID" value="AEG32436.1"/>
    <property type="molecule type" value="Genomic_DNA"/>
</dbReference>
<dbReference type="PANTHER" id="PTHR37423:SF2">
    <property type="entry name" value="MEMBRANE-BOUND LYTIC MUREIN TRANSGLYCOSYLASE C"/>
    <property type="match status" value="1"/>
</dbReference>
<evidence type="ECO:0000259" key="3">
    <source>
        <dbReference type="Pfam" id="PF11873"/>
    </source>
</evidence>
<dbReference type="Gene3D" id="1.10.530.10">
    <property type="match status" value="1"/>
</dbReference>
<dbReference type="InterPro" id="IPR024570">
    <property type="entry name" value="Murein_transglycosylaseC_N"/>
</dbReference>
<dbReference type="Proteomes" id="UP000009232">
    <property type="component" value="Chromosome"/>
</dbReference>
<keyword evidence="5" id="KW-1185">Reference proteome</keyword>
<comment type="similarity">
    <text evidence="1">Belongs to the transglycosylase Slt family.</text>
</comment>
<dbReference type="RefSeq" id="WP_013836205.1">
    <property type="nucleotide sequence ID" value="NC_015581.1"/>
</dbReference>
<dbReference type="InterPro" id="IPR023346">
    <property type="entry name" value="Lysozyme-like_dom_sf"/>
</dbReference>
<evidence type="ECO:0000256" key="1">
    <source>
        <dbReference type="ARBA" id="ARBA00007734"/>
    </source>
</evidence>
<dbReference type="GO" id="GO:0016020">
    <property type="term" value="C:membrane"/>
    <property type="evidence" value="ECO:0007669"/>
    <property type="project" value="InterPro"/>
</dbReference>
<dbReference type="PROSITE" id="PS00922">
    <property type="entry name" value="TRANSGLYCOSYLASE"/>
    <property type="match status" value="1"/>
</dbReference>
<name>F6DBN4_THICA</name>
<dbReference type="KEGG" id="tcy:Thicy_1679"/>
<reference evidence="4 5" key="1">
    <citation type="submission" date="2011-05" db="EMBL/GenBank/DDBJ databases">
        <title>Complete sequence of Thioalkalimicrobium cyclicum ALM1.</title>
        <authorList>
            <consortium name="US DOE Joint Genome Institute"/>
            <person name="Lucas S."/>
            <person name="Han J."/>
            <person name="Lapidus A."/>
            <person name="Cheng J.-F."/>
            <person name="Goodwin L."/>
            <person name="Pitluck S."/>
            <person name="Peters L."/>
            <person name="Mikhailova N."/>
            <person name="Davenport K."/>
            <person name="Han C."/>
            <person name="Tapia R."/>
            <person name="Land M."/>
            <person name="Hauser L."/>
            <person name="Kyrpides N."/>
            <person name="Ivanova N."/>
            <person name="Pagani I."/>
            <person name="Kappler U."/>
            <person name="Woyke T."/>
        </authorList>
    </citation>
    <scope>NUCLEOTIDE SEQUENCE [LARGE SCALE GENOMIC DNA]</scope>
    <source>
        <strain evidence="5">DSM 14477 / JCM 11371 / ALM1</strain>
    </source>
</reference>
<protein>
    <submittedName>
        <fullName evidence="4">Lytic transglycosylase catalytic</fullName>
    </submittedName>
</protein>
<dbReference type="STRING" id="717773.Thicy_1679"/>
<dbReference type="AlphaFoldDB" id="F6DBN4"/>
<dbReference type="eggNOG" id="COG0741">
    <property type="taxonomic scope" value="Bacteria"/>
</dbReference>
<dbReference type="PROSITE" id="PS51257">
    <property type="entry name" value="PROKAR_LIPOPROTEIN"/>
    <property type="match status" value="1"/>
</dbReference>
<dbReference type="PANTHER" id="PTHR37423">
    <property type="entry name" value="SOLUBLE LYTIC MUREIN TRANSGLYCOSYLASE-RELATED"/>
    <property type="match status" value="1"/>
</dbReference>
<feature type="domain" description="Transglycosylase SLT" evidence="2">
    <location>
        <begin position="221"/>
        <end position="346"/>
    </location>
</feature>
<evidence type="ECO:0000313" key="4">
    <source>
        <dbReference type="EMBL" id="AEG32436.1"/>
    </source>
</evidence>
<dbReference type="Pfam" id="PF11873">
    <property type="entry name" value="Mltc_N"/>
    <property type="match status" value="1"/>
</dbReference>
<dbReference type="CDD" id="cd16893">
    <property type="entry name" value="LT_MltC_MltE"/>
    <property type="match status" value="1"/>
</dbReference>